<dbReference type="OrthoDB" id="416253at2759"/>
<name>A0A8K0DEN8_IGNLU</name>
<keyword evidence="3" id="KW-0560">Oxidoreductase</keyword>
<evidence type="ECO:0000256" key="6">
    <source>
        <dbReference type="PIRSR" id="PIRSR000097-3"/>
    </source>
</evidence>
<keyword evidence="2" id="KW-0521">NADP</keyword>
<dbReference type="InterPro" id="IPR018170">
    <property type="entry name" value="Aldo/ket_reductase_CS"/>
</dbReference>
<dbReference type="EMBL" id="VTPC01001191">
    <property type="protein sequence ID" value="KAF2902771.1"/>
    <property type="molecule type" value="Genomic_DNA"/>
</dbReference>
<evidence type="ECO:0000256" key="1">
    <source>
        <dbReference type="ARBA" id="ARBA00007905"/>
    </source>
</evidence>
<organism evidence="8 9">
    <name type="scientific">Ignelater luminosus</name>
    <name type="common">Cucubano</name>
    <name type="synonym">Pyrophorus luminosus</name>
    <dbReference type="NCBI Taxonomy" id="2038154"/>
    <lineage>
        <taxon>Eukaryota</taxon>
        <taxon>Metazoa</taxon>
        <taxon>Ecdysozoa</taxon>
        <taxon>Arthropoda</taxon>
        <taxon>Hexapoda</taxon>
        <taxon>Insecta</taxon>
        <taxon>Pterygota</taxon>
        <taxon>Neoptera</taxon>
        <taxon>Endopterygota</taxon>
        <taxon>Coleoptera</taxon>
        <taxon>Polyphaga</taxon>
        <taxon>Elateriformia</taxon>
        <taxon>Elateroidea</taxon>
        <taxon>Elateridae</taxon>
        <taxon>Agrypninae</taxon>
        <taxon>Pyrophorini</taxon>
        <taxon>Ignelater</taxon>
    </lineage>
</organism>
<dbReference type="InterPro" id="IPR023210">
    <property type="entry name" value="NADP_OxRdtase_dom"/>
</dbReference>
<evidence type="ECO:0000256" key="3">
    <source>
        <dbReference type="ARBA" id="ARBA00023002"/>
    </source>
</evidence>
<feature type="domain" description="NADP-dependent oxidoreductase" evidence="7">
    <location>
        <begin position="23"/>
        <end position="299"/>
    </location>
</feature>
<dbReference type="Proteomes" id="UP000801492">
    <property type="component" value="Unassembled WGS sequence"/>
</dbReference>
<dbReference type="FunFam" id="3.20.20.100:FF:000006">
    <property type="entry name" value="Aldo-keto reductase family 1 member A1"/>
    <property type="match status" value="1"/>
</dbReference>
<dbReference type="Pfam" id="PF00248">
    <property type="entry name" value="Aldo_ket_red"/>
    <property type="match status" value="1"/>
</dbReference>
<evidence type="ECO:0000256" key="5">
    <source>
        <dbReference type="PIRSR" id="PIRSR000097-2"/>
    </source>
</evidence>
<dbReference type="AlphaFoldDB" id="A0A8K0DEN8"/>
<proteinExistence type="inferred from homology"/>
<feature type="site" description="Lowers pKa of active site Tyr" evidence="6">
    <location>
        <position position="88"/>
    </location>
</feature>
<dbReference type="PRINTS" id="PR00069">
    <property type="entry name" value="ALDKETRDTASE"/>
</dbReference>
<comment type="caution">
    <text evidence="8">The sequence shown here is derived from an EMBL/GenBank/DDBJ whole genome shotgun (WGS) entry which is preliminary data.</text>
</comment>
<protein>
    <recommendedName>
        <fullName evidence="7">NADP-dependent oxidoreductase domain-containing protein</fullName>
    </recommendedName>
</protein>
<sequence>MNWTTEPEIPTIKFNNGVIFPVLGLGTWQGPPGKEAEVGQAVKDAIDLGYRHFDCAHVYQNEKIIGDAIAAKIADGTVKRKELFITSKLWNTYHRPDMVEPALRVTLKNLGLDYLDLYLVHWPHCFKEGDELAPKDPDTGKIIFSDVDYVDTWKAMEEIHKKGLARSIGISNFNSIQIERLLMHARVTPVTNQIECHPYLNQKKLRDFCTQRGITITAYSPLGSPERPWQKPGDPDVLNDAQIKKIGEKYGKSPAQVLLRYQIQLGNAAIPKSSNKQRLADNINLFDFELSPEDMKFINTFDCNGRICPNADAKEHPYYPFQPHIEF</sequence>
<evidence type="ECO:0000259" key="7">
    <source>
        <dbReference type="Pfam" id="PF00248"/>
    </source>
</evidence>
<feature type="binding site" evidence="5">
    <location>
        <position position="121"/>
    </location>
    <ligand>
        <name>substrate</name>
    </ligand>
</feature>
<feature type="active site" description="Proton donor" evidence="4">
    <location>
        <position position="59"/>
    </location>
</feature>
<dbReference type="PANTHER" id="PTHR11732">
    <property type="entry name" value="ALDO/KETO REDUCTASE"/>
    <property type="match status" value="1"/>
</dbReference>
<evidence type="ECO:0000256" key="2">
    <source>
        <dbReference type="ARBA" id="ARBA00022857"/>
    </source>
</evidence>
<dbReference type="PIRSF" id="PIRSF000097">
    <property type="entry name" value="AKR"/>
    <property type="match status" value="1"/>
</dbReference>
<evidence type="ECO:0000313" key="9">
    <source>
        <dbReference type="Proteomes" id="UP000801492"/>
    </source>
</evidence>
<dbReference type="Gene3D" id="3.20.20.100">
    <property type="entry name" value="NADP-dependent oxidoreductase domain"/>
    <property type="match status" value="1"/>
</dbReference>
<dbReference type="InterPro" id="IPR036812">
    <property type="entry name" value="NAD(P)_OxRdtase_dom_sf"/>
</dbReference>
<keyword evidence="9" id="KW-1185">Reference proteome</keyword>
<dbReference type="SUPFAM" id="SSF51430">
    <property type="entry name" value="NAD(P)-linked oxidoreductase"/>
    <property type="match status" value="1"/>
</dbReference>
<dbReference type="PROSITE" id="PS00062">
    <property type="entry name" value="ALDOKETO_REDUCTASE_2"/>
    <property type="match status" value="1"/>
</dbReference>
<comment type="similarity">
    <text evidence="1">Belongs to the aldo/keto reductase family.</text>
</comment>
<accession>A0A8K0DEN8</accession>
<dbReference type="PROSITE" id="PS00798">
    <property type="entry name" value="ALDOKETO_REDUCTASE_1"/>
    <property type="match status" value="1"/>
</dbReference>
<evidence type="ECO:0000313" key="8">
    <source>
        <dbReference type="EMBL" id="KAF2902771.1"/>
    </source>
</evidence>
<dbReference type="GO" id="GO:0016491">
    <property type="term" value="F:oxidoreductase activity"/>
    <property type="evidence" value="ECO:0007669"/>
    <property type="project" value="UniProtKB-KW"/>
</dbReference>
<reference evidence="8" key="1">
    <citation type="submission" date="2019-08" db="EMBL/GenBank/DDBJ databases">
        <title>The genome of the North American firefly Photinus pyralis.</title>
        <authorList>
            <consortium name="Photinus pyralis genome working group"/>
            <person name="Fallon T.R."/>
            <person name="Sander Lower S.E."/>
            <person name="Weng J.-K."/>
        </authorList>
    </citation>
    <scope>NUCLEOTIDE SEQUENCE</scope>
    <source>
        <strain evidence="8">TRF0915ILg1</strain>
        <tissue evidence="8">Whole body</tissue>
    </source>
</reference>
<gene>
    <name evidence="8" type="ORF">ILUMI_03416</name>
</gene>
<dbReference type="InterPro" id="IPR020471">
    <property type="entry name" value="AKR"/>
</dbReference>
<evidence type="ECO:0000256" key="4">
    <source>
        <dbReference type="PIRSR" id="PIRSR000097-1"/>
    </source>
</evidence>